<keyword evidence="7" id="KW-0003">3Fe-4S</keyword>
<evidence type="ECO:0000256" key="7">
    <source>
        <dbReference type="ARBA" id="ARBA00023291"/>
    </source>
</evidence>
<sequence>MKVTVDDDRCRGHGVCCTYCPEVFDLGDDGYAVVETPDVPAEYEDAVRQAAAMCPERAITVS</sequence>
<evidence type="ECO:0000256" key="6">
    <source>
        <dbReference type="ARBA" id="ARBA00023014"/>
    </source>
</evidence>
<comment type="caution">
    <text evidence="10">The sequence shown here is derived from an EMBL/GenBank/DDBJ whole genome shotgun (WGS) entry which is preliminary data.</text>
</comment>
<evidence type="ECO:0000256" key="1">
    <source>
        <dbReference type="ARBA" id="ARBA00001927"/>
    </source>
</evidence>
<keyword evidence="4 8" id="KW-0249">Electron transport</keyword>
<evidence type="ECO:0000313" key="10">
    <source>
        <dbReference type="EMBL" id="MCI3274322.1"/>
    </source>
</evidence>
<dbReference type="InterPro" id="IPR017896">
    <property type="entry name" value="4Fe4S_Fe-S-bd"/>
</dbReference>
<dbReference type="PANTHER" id="PTHR36923:SF3">
    <property type="entry name" value="FERREDOXIN"/>
    <property type="match status" value="1"/>
</dbReference>
<evidence type="ECO:0000256" key="8">
    <source>
        <dbReference type="RuleBase" id="RU368020"/>
    </source>
</evidence>
<evidence type="ECO:0000256" key="4">
    <source>
        <dbReference type="ARBA" id="ARBA00022982"/>
    </source>
</evidence>
<dbReference type="SUPFAM" id="SSF54862">
    <property type="entry name" value="4Fe-4S ferredoxins"/>
    <property type="match status" value="1"/>
</dbReference>
<dbReference type="EMBL" id="JALDAY010000007">
    <property type="protein sequence ID" value="MCI3274322.1"/>
    <property type="molecule type" value="Genomic_DNA"/>
</dbReference>
<reference evidence="10" key="1">
    <citation type="submission" date="2022-03" db="EMBL/GenBank/DDBJ databases">
        <title>Streptomyces 7R015 and 7R016 isolated from Barleria lupulina in Thailand.</title>
        <authorList>
            <person name="Kanchanasin P."/>
            <person name="Phongsopitanun W."/>
            <person name="Tanasupawat S."/>
        </authorList>
    </citation>
    <scope>NUCLEOTIDE SEQUENCE</scope>
    <source>
        <strain evidence="10">7R015</strain>
    </source>
</reference>
<comment type="function">
    <text evidence="8">Ferredoxins are iron-sulfur proteins that transfer electrons in a wide variety of metabolic reactions.</text>
</comment>
<gene>
    <name evidence="10" type="ORF">MQP27_24805</name>
</gene>
<comment type="cofactor">
    <cofactor evidence="1">
        <name>[3Fe-4S] cluster</name>
        <dbReference type="ChEBI" id="CHEBI:21137"/>
    </cofactor>
</comment>
<accession>A0ABS9YAR6</accession>
<organism evidence="10 11">
    <name type="scientific">Streptomyces cylindrosporus</name>
    <dbReference type="NCBI Taxonomy" id="2927583"/>
    <lineage>
        <taxon>Bacteria</taxon>
        <taxon>Bacillati</taxon>
        <taxon>Actinomycetota</taxon>
        <taxon>Actinomycetes</taxon>
        <taxon>Kitasatosporales</taxon>
        <taxon>Streptomycetaceae</taxon>
        <taxon>Streptomyces</taxon>
    </lineage>
</organism>
<proteinExistence type="predicted"/>
<name>A0ABS9YAR6_9ACTN</name>
<evidence type="ECO:0000256" key="3">
    <source>
        <dbReference type="ARBA" id="ARBA00022723"/>
    </source>
</evidence>
<evidence type="ECO:0000313" key="11">
    <source>
        <dbReference type="Proteomes" id="UP001165269"/>
    </source>
</evidence>
<keyword evidence="3 8" id="KW-0479">Metal-binding</keyword>
<keyword evidence="2 8" id="KW-0813">Transport</keyword>
<evidence type="ECO:0000256" key="5">
    <source>
        <dbReference type="ARBA" id="ARBA00023004"/>
    </source>
</evidence>
<dbReference type="Pfam" id="PF13459">
    <property type="entry name" value="Fer4_15"/>
    <property type="match status" value="1"/>
</dbReference>
<evidence type="ECO:0000256" key="2">
    <source>
        <dbReference type="ARBA" id="ARBA00022448"/>
    </source>
</evidence>
<dbReference type="InterPro" id="IPR001080">
    <property type="entry name" value="3Fe4S_ferredoxin"/>
</dbReference>
<dbReference type="Proteomes" id="UP001165269">
    <property type="component" value="Unassembled WGS sequence"/>
</dbReference>
<dbReference type="PRINTS" id="PR00352">
    <property type="entry name" value="3FE4SFRDOXIN"/>
</dbReference>
<dbReference type="PANTHER" id="PTHR36923">
    <property type="entry name" value="FERREDOXIN"/>
    <property type="match status" value="1"/>
</dbReference>
<evidence type="ECO:0000259" key="9">
    <source>
        <dbReference type="PROSITE" id="PS51379"/>
    </source>
</evidence>
<keyword evidence="11" id="KW-1185">Reference proteome</keyword>
<keyword evidence="5 8" id="KW-0408">Iron</keyword>
<dbReference type="Gene3D" id="3.30.70.20">
    <property type="match status" value="1"/>
</dbReference>
<protein>
    <recommendedName>
        <fullName evidence="8">Ferredoxin</fullName>
    </recommendedName>
</protein>
<dbReference type="InterPro" id="IPR051269">
    <property type="entry name" value="Fe-S_cluster_ET"/>
</dbReference>
<dbReference type="PROSITE" id="PS51379">
    <property type="entry name" value="4FE4S_FER_2"/>
    <property type="match status" value="1"/>
</dbReference>
<keyword evidence="6 8" id="KW-0411">Iron-sulfur</keyword>
<feature type="domain" description="4Fe-4S ferredoxin-type" evidence="9">
    <location>
        <begin position="1"/>
        <end position="29"/>
    </location>
</feature>
<dbReference type="RefSeq" id="WP_242767596.1">
    <property type="nucleotide sequence ID" value="NZ_JALDAY010000007.1"/>
</dbReference>